<evidence type="ECO:0000313" key="1">
    <source>
        <dbReference type="EMBL" id="MBI4132461.1"/>
    </source>
</evidence>
<gene>
    <name evidence="1" type="ORF">HY474_02425</name>
</gene>
<reference evidence="1" key="1">
    <citation type="submission" date="2020-07" db="EMBL/GenBank/DDBJ databases">
        <title>Huge and variable diversity of episymbiotic CPR bacteria and DPANN archaea in groundwater ecosystems.</title>
        <authorList>
            <person name="He C.Y."/>
            <person name="Keren R."/>
            <person name="Whittaker M."/>
            <person name="Farag I.F."/>
            <person name="Doudna J."/>
            <person name="Cate J.H.D."/>
            <person name="Banfield J.F."/>
        </authorList>
    </citation>
    <scope>NUCLEOTIDE SEQUENCE</scope>
    <source>
        <strain evidence="1">NC_groundwater_1226_Ag_S-0.1um_59_124</strain>
    </source>
</reference>
<protein>
    <submittedName>
        <fullName evidence="1">Uncharacterized protein</fullName>
    </submittedName>
</protein>
<organism evidence="1 2">
    <name type="scientific">Candidatus Sungiibacteriota bacterium</name>
    <dbReference type="NCBI Taxonomy" id="2750080"/>
    <lineage>
        <taxon>Bacteria</taxon>
        <taxon>Candidatus Sungiibacteriota</taxon>
    </lineage>
</organism>
<name>A0A933DRL7_9BACT</name>
<dbReference type="Proteomes" id="UP000704960">
    <property type="component" value="Unassembled WGS sequence"/>
</dbReference>
<dbReference type="AlphaFoldDB" id="A0A933DRL7"/>
<sequence length="154" mass="17505">MMIFATEYDRWVSSDEIGDHAVHKTTALPGIPLTSNRGWWGRGQPYMVVLTPKGIFKYPYITGDYGKPFPHFQAGVESDRLWAQFGEYALSLLYPRPVTSDIKGRDTAGLFADIGQEYCRYCQCVAPASEFRMENRCPKCETDNWLAQYGVDAE</sequence>
<proteinExistence type="predicted"/>
<accession>A0A933DRL7</accession>
<comment type="caution">
    <text evidence="1">The sequence shown here is derived from an EMBL/GenBank/DDBJ whole genome shotgun (WGS) entry which is preliminary data.</text>
</comment>
<evidence type="ECO:0000313" key="2">
    <source>
        <dbReference type="Proteomes" id="UP000704960"/>
    </source>
</evidence>
<dbReference type="EMBL" id="JACQMJ010000008">
    <property type="protein sequence ID" value="MBI4132461.1"/>
    <property type="molecule type" value="Genomic_DNA"/>
</dbReference>